<sequence length="53" mass="6002">MRDMLKRIVLVVFVLLVLMAVSGFFYMQKHPMEGKSAVEKTLNFSGKQVKGAK</sequence>
<reference evidence="1 2" key="1">
    <citation type="submission" date="2020-12" db="EMBL/GenBank/DDBJ databases">
        <title>Chryseobacterium endoalhailicus sp. nov., isolated from seed of leguminous plant.</title>
        <authorList>
            <person name="Zhang X."/>
        </authorList>
    </citation>
    <scope>NUCLEOTIDE SEQUENCE [LARGE SCALE GENOMIC DNA]</scope>
    <source>
        <strain evidence="1 2">L7</strain>
    </source>
</reference>
<dbReference type="RefSeq" id="WP_202089245.1">
    <property type="nucleotide sequence ID" value="NZ_JAELVM010000001.1"/>
</dbReference>
<dbReference type="EMBL" id="JAELVM010000001">
    <property type="protein sequence ID" value="MBL1219908.1"/>
    <property type="molecule type" value="Genomic_DNA"/>
</dbReference>
<comment type="caution">
    <text evidence="1">The sequence shown here is derived from an EMBL/GenBank/DDBJ whole genome shotgun (WGS) entry which is preliminary data.</text>
</comment>
<accession>A0ABS1QBC4</accession>
<protein>
    <submittedName>
        <fullName evidence="1">Uncharacterized protein</fullName>
    </submittedName>
</protein>
<keyword evidence="2" id="KW-1185">Reference proteome</keyword>
<gene>
    <name evidence="1" type="ORF">JET18_03610</name>
</gene>
<evidence type="ECO:0000313" key="1">
    <source>
        <dbReference type="EMBL" id="MBL1219908.1"/>
    </source>
</evidence>
<evidence type="ECO:0000313" key="2">
    <source>
        <dbReference type="Proteomes" id="UP000661696"/>
    </source>
</evidence>
<organism evidence="1 2">
    <name type="scientific">Chryseobacterium endalhagicum</name>
    <dbReference type="NCBI Taxonomy" id="2797638"/>
    <lineage>
        <taxon>Bacteria</taxon>
        <taxon>Pseudomonadati</taxon>
        <taxon>Bacteroidota</taxon>
        <taxon>Flavobacteriia</taxon>
        <taxon>Flavobacteriales</taxon>
        <taxon>Weeksellaceae</taxon>
        <taxon>Chryseobacterium group</taxon>
        <taxon>Chryseobacterium</taxon>
    </lineage>
</organism>
<dbReference type="Proteomes" id="UP000661696">
    <property type="component" value="Unassembled WGS sequence"/>
</dbReference>
<proteinExistence type="predicted"/>
<name>A0ABS1QBC4_9FLAO</name>